<evidence type="ECO:0000313" key="2">
    <source>
        <dbReference type="EMBL" id="MCH8617280.1"/>
    </source>
</evidence>
<sequence>MIDEDSSVEPKAVAGSDHFDAAVLYDFSKFLTTLSLLALGGVLTLSQTADQHVVKKPVVAMVVSFIALAGVSAFSAAGKLAKLGLSRRKERLAPQHYLFAAVAFLGMGAGGFLIMWWKSL</sequence>
<gene>
    <name evidence="2" type="ORF">LZ016_14375</name>
</gene>
<reference evidence="2 3" key="1">
    <citation type="submission" date="2022-03" db="EMBL/GenBank/DDBJ databases">
        <authorList>
            <person name="Jo J.-H."/>
            <person name="Im W.-T."/>
        </authorList>
    </citation>
    <scope>NUCLEOTIDE SEQUENCE [LARGE SCALE GENOMIC DNA]</scope>
    <source>
        <strain evidence="2 3">SM33</strain>
    </source>
</reference>
<evidence type="ECO:0000256" key="1">
    <source>
        <dbReference type="SAM" id="Phobius"/>
    </source>
</evidence>
<organism evidence="2 3">
    <name type="scientific">Sphingomonas telluris</name>
    <dbReference type="NCBI Taxonomy" id="2907998"/>
    <lineage>
        <taxon>Bacteria</taxon>
        <taxon>Pseudomonadati</taxon>
        <taxon>Pseudomonadota</taxon>
        <taxon>Alphaproteobacteria</taxon>
        <taxon>Sphingomonadales</taxon>
        <taxon>Sphingomonadaceae</taxon>
        <taxon>Sphingomonas</taxon>
    </lineage>
</organism>
<feature type="transmembrane region" description="Helical" evidence="1">
    <location>
        <begin position="58"/>
        <end position="77"/>
    </location>
</feature>
<feature type="transmembrane region" description="Helical" evidence="1">
    <location>
        <begin position="27"/>
        <end position="46"/>
    </location>
</feature>
<dbReference type="Proteomes" id="UP001203058">
    <property type="component" value="Unassembled WGS sequence"/>
</dbReference>
<keyword evidence="1" id="KW-1133">Transmembrane helix</keyword>
<dbReference type="EMBL" id="JAKZHW010000002">
    <property type="protein sequence ID" value="MCH8617280.1"/>
    <property type="molecule type" value="Genomic_DNA"/>
</dbReference>
<evidence type="ECO:0008006" key="4">
    <source>
        <dbReference type="Google" id="ProtNLM"/>
    </source>
</evidence>
<dbReference type="RefSeq" id="WP_241448144.1">
    <property type="nucleotide sequence ID" value="NZ_JAKZHW010000002.1"/>
</dbReference>
<comment type="caution">
    <text evidence="2">The sequence shown here is derived from an EMBL/GenBank/DDBJ whole genome shotgun (WGS) entry which is preliminary data.</text>
</comment>
<keyword evidence="1" id="KW-0812">Transmembrane</keyword>
<feature type="transmembrane region" description="Helical" evidence="1">
    <location>
        <begin position="97"/>
        <end position="117"/>
    </location>
</feature>
<proteinExistence type="predicted"/>
<protein>
    <recommendedName>
        <fullName evidence="4">DUF202 domain-containing protein</fullName>
    </recommendedName>
</protein>
<keyword evidence="1" id="KW-0472">Membrane</keyword>
<accession>A0ABS9VQL9</accession>
<keyword evidence="3" id="KW-1185">Reference proteome</keyword>
<name>A0ABS9VQL9_9SPHN</name>
<evidence type="ECO:0000313" key="3">
    <source>
        <dbReference type="Proteomes" id="UP001203058"/>
    </source>
</evidence>